<dbReference type="InterPro" id="IPR029044">
    <property type="entry name" value="Nucleotide-diphossugar_trans"/>
</dbReference>
<keyword evidence="3" id="KW-0808">Transferase</keyword>
<evidence type="ECO:0000313" key="4">
    <source>
        <dbReference type="Proteomes" id="UP000216451"/>
    </source>
</evidence>
<gene>
    <name evidence="3" type="ORF">BAQU_0919</name>
</gene>
<dbReference type="Gene3D" id="3.90.550.10">
    <property type="entry name" value="Spore Coat Polysaccharide Biosynthesis Protein SpsA, Chain A"/>
    <property type="match status" value="1"/>
</dbReference>
<name>A0A261G5Y4_9BIFI</name>
<accession>A0A261G5Y4</accession>
<keyword evidence="1" id="KW-1133">Transmembrane helix</keyword>
<protein>
    <submittedName>
        <fullName evidence="3">Glycosyltransferase</fullName>
    </submittedName>
</protein>
<feature type="transmembrane region" description="Helical" evidence="1">
    <location>
        <begin position="566"/>
        <end position="583"/>
    </location>
</feature>
<evidence type="ECO:0000259" key="2">
    <source>
        <dbReference type="Pfam" id="PF13632"/>
    </source>
</evidence>
<feature type="transmembrane region" description="Helical" evidence="1">
    <location>
        <begin position="341"/>
        <end position="360"/>
    </location>
</feature>
<dbReference type="AlphaFoldDB" id="A0A261G5Y4"/>
<dbReference type="PANTHER" id="PTHR43179:SF7">
    <property type="entry name" value="RHAMNOSYLTRANSFERASE WBBL"/>
    <property type="match status" value="1"/>
</dbReference>
<dbReference type="Proteomes" id="UP000216451">
    <property type="component" value="Unassembled WGS sequence"/>
</dbReference>
<feature type="transmembrane region" description="Helical" evidence="1">
    <location>
        <begin position="811"/>
        <end position="832"/>
    </location>
</feature>
<dbReference type="PANTHER" id="PTHR43179">
    <property type="entry name" value="RHAMNOSYLTRANSFERASE WBBL"/>
    <property type="match status" value="1"/>
</dbReference>
<dbReference type="Pfam" id="PF13632">
    <property type="entry name" value="Glyco_trans_2_3"/>
    <property type="match status" value="1"/>
</dbReference>
<feature type="transmembrane region" description="Helical" evidence="1">
    <location>
        <begin position="1060"/>
        <end position="1077"/>
    </location>
</feature>
<proteinExistence type="predicted"/>
<feature type="domain" description="Glycosyltransferase 2-like" evidence="2">
    <location>
        <begin position="171"/>
        <end position="305"/>
    </location>
</feature>
<feature type="transmembrane region" description="Helical" evidence="1">
    <location>
        <begin position="773"/>
        <end position="791"/>
    </location>
</feature>
<feature type="transmembrane region" description="Helical" evidence="1">
    <location>
        <begin position="860"/>
        <end position="879"/>
    </location>
</feature>
<comment type="caution">
    <text evidence="3">The sequence shown here is derived from an EMBL/GenBank/DDBJ whole genome shotgun (WGS) entry which is preliminary data.</text>
</comment>
<feature type="transmembrane region" description="Helical" evidence="1">
    <location>
        <begin position="505"/>
        <end position="527"/>
    </location>
</feature>
<keyword evidence="1" id="KW-0812">Transmembrane</keyword>
<dbReference type="SUPFAM" id="SSF53448">
    <property type="entry name" value="Nucleotide-diphospho-sugar transferases"/>
    <property type="match status" value="1"/>
</dbReference>
<keyword evidence="1" id="KW-0472">Membrane</keyword>
<keyword evidence="4" id="KW-1185">Reference proteome</keyword>
<feature type="transmembrane region" description="Helical" evidence="1">
    <location>
        <begin position="539"/>
        <end position="560"/>
    </location>
</feature>
<dbReference type="InterPro" id="IPR001173">
    <property type="entry name" value="Glyco_trans_2-like"/>
</dbReference>
<sequence>MRDGAITRSSRHEASGLCNAQSTHPLSSWTYAYTGYMNSVGFTAPGIQQVLAQTMSEHAQSLRSDVAEDVAAVITVEEDLRFFTKTFESVLQQRVLPSCIVIADCSGETSTPLYSSFEVLEPNTHSGESFPQVHTVQVQLVRAKGAVSFSHAVSQALSYARLPESVRGLWLLHDDSRPENPQCLDALREAWRNAPKASLIGAKHIGWNDHNLHNVGYYAAKHRLVSLVVDGEPDQEQYDARQDVFAVSLAGALMPLSTLNSSGGVDSWFGTFGESAEISRRICLHAGRVIVVPQAVIAHRRARYEGIRTKNGRAAEAQTVHNHYLSVADARLRYRITDSRMILWPFLWIWLVLQGIGSFAQRLFRKQPYEALCDLCIPWRMFLILPGAIAARRRLAHGKTVTLSSLNMLVAGRNQLRQWKERNEAFAEQGSVTLLSPLAVAHLHRQMRIRLLWVVALLVITSTAVVAEQRMLITGLFAGEGAASNTLLPFNASWSQLWSSATSNWSFGSGLGIFASPTPFLFIIVVANIITIGHANTALLLMIVLAAPLCAVSFWALAGIFTRSNIIRFAASLLWAASTWLLGIYSDGSVALAVSMIFLPVSFAFMLRAVGMYRTEMPARPHPSIQSAALASLCFIPVTLSEPQIVLPLIAVFASFLVIVRSHRTMLLLIPIPSALALAPLLLNAVEFWTAGDWRQLFGDIQIPVSSVGASPRALNALQLIEQSFGMQSMQSKQLWLLQGNVLVIALWASFALLVVFGVCALALPFALRLSRMMWILAIAGLLVSLVSVRIGVGTDATASVAASPLPGLSLVIMALLSCVCLIAGSAVHQFIELAQRSTMQEISAGSRHRFVSFAKAGRISLAIVLFLCVAVWGVYGGLLTSARSSITTSGSGLPMVARDYLSQKSSHRVLALAALSANRVDYSLMRTGNGDIIDSSPAARVSQYLGREDTASAVIGQACAELLSNSADDAIAALTNLGIGAIYVPYTGMVNNLSARNSSVSSENATDSLISNITASAGVQSVVSNGNGTYFRLTGLDAYKGGISTVGEHKALNNPFRAPWLWCLAICLVIYCLVALPRRTRSSQR</sequence>
<feature type="transmembrane region" description="Helical" evidence="1">
    <location>
        <begin position="667"/>
        <end position="686"/>
    </location>
</feature>
<feature type="transmembrane region" description="Helical" evidence="1">
    <location>
        <begin position="590"/>
        <end position="610"/>
    </location>
</feature>
<evidence type="ECO:0000256" key="1">
    <source>
        <dbReference type="SAM" id="Phobius"/>
    </source>
</evidence>
<feature type="transmembrane region" description="Helical" evidence="1">
    <location>
        <begin position="451"/>
        <end position="467"/>
    </location>
</feature>
<reference evidence="3 4" key="1">
    <citation type="journal article" date="2017" name="BMC Genomics">
        <title>Comparative genomic and phylogenomic analyses of the Bifidobacteriaceae family.</title>
        <authorList>
            <person name="Lugli G.A."/>
            <person name="Milani C."/>
            <person name="Turroni F."/>
            <person name="Duranti S."/>
            <person name="Mancabelli L."/>
            <person name="Mangifesta M."/>
            <person name="Ferrario C."/>
            <person name="Modesto M."/>
            <person name="Mattarelli P."/>
            <person name="Jiri K."/>
            <person name="van Sinderen D."/>
            <person name="Ventura M."/>
        </authorList>
    </citation>
    <scope>NUCLEOTIDE SEQUENCE [LARGE SCALE GENOMIC DNA]</scope>
    <source>
        <strain evidence="3 4">LMG 28769</strain>
    </source>
</reference>
<evidence type="ECO:0000313" key="3">
    <source>
        <dbReference type="EMBL" id="OZG66847.1"/>
    </source>
</evidence>
<dbReference type="GO" id="GO:0016740">
    <property type="term" value="F:transferase activity"/>
    <property type="evidence" value="ECO:0007669"/>
    <property type="project" value="UniProtKB-KW"/>
</dbReference>
<feature type="transmembrane region" description="Helical" evidence="1">
    <location>
        <begin position="630"/>
        <end position="660"/>
    </location>
</feature>
<dbReference type="EMBL" id="MWXA01000005">
    <property type="protein sequence ID" value="OZG66847.1"/>
    <property type="molecule type" value="Genomic_DNA"/>
</dbReference>
<organism evidence="3 4">
    <name type="scientific">Bifidobacterium aquikefiri</name>
    <dbReference type="NCBI Taxonomy" id="1653207"/>
    <lineage>
        <taxon>Bacteria</taxon>
        <taxon>Bacillati</taxon>
        <taxon>Actinomycetota</taxon>
        <taxon>Actinomycetes</taxon>
        <taxon>Bifidobacteriales</taxon>
        <taxon>Bifidobacteriaceae</taxon>
        <taxon>Bifidobacterium</taxon>
    </lineage>
</organism>
<feature type="transmembrane region" description="Helical" evidence="1">
    <location>
        <begin position="742"/>
        <end position="766"/>
    </location>
</feature>